<dbReference type="RefSeq" id="WP_255853066.1">
    <property type="nucleotide sequence ID" value="NZ_CP073347.1"/>
</dbReference>
<dbReference type="EMBL" id="CP073347">
    <property type="protein sequence ID" value="UTW11010.1"/>
    <property type="molecule type" value="Genomic_DNA"/>
</dbReference>
<evidence type="ECO:0000313" key="4">
    <source>
        <dbReference type="Proteomes" id="UP001058461"/>
    </source>
</evidence>
<dbReference type="NCBIfam" id="NF007912">
    <property type="entry name" value="PRK10625.1"/>
    <property type="match status" value="1"/>
</dbReference>
<dbReference type="PANTHER" id="PTHR43364">
    <property type="entry name" value="NADH-SPECIFIC METHYLGLYOXAL REDUCTASE-RELATED"/>
    <property type="match status" value="1"/>
</dbReference>
<proteinExistence type="predicted"/>
<evidence type="ECO:0000259" key="2">
    <source>
        <dbReference type="Pfam" id="PF00248"/>
    </source>
</evidence>
<dbReference type="SUPFAM" id="SSF51430">
    <property type="entry name" value="NAD(P)-linked oxidoreductase"/>
    <property type="match status" value="1"/>
</dbReference>
<dbReference type="InterPro" id="IPR050523">
    <property type="entry name" value="AKR_Detox_Biosynth"/>
</dbReference>
<gene>
    <name evidence="3" type="ORF">KDW95_17265</name>
</gene>
<dbReference type="Gene3D" id="3.20.20.100">
    <property type="entry name" value="NADP-dependent oxidoreductase domain"/>
    <property type="match status" value="1"/>
</dbReference>
<reference evidence="3" key="1">
    <citation type="submission" date="2021-04" db="EMBL/GenBank/DDBJ databases">
        <title>Oceanospirillales bacteria with DddD are important DMSP degraders in coastal seawater.</title>
        <authorList>
            <person name="Liu J."/>
        </authorList>
    </citation>
    <scope>NUCLEOTIDE SEQUENCE</scope>
    <source>
        <strain evidence="3">D13-1</strain>
    </source>
</reference>
<dbReference type="CDD" id="cd19094">
    <property type="entry name" value="AKR_Tas-like"/>
    <property type="match status" value="1"/>
</dbReference>
<feature type="domain" description="NADP-dependent oxidoreductase" evidence="2">
    <location>
        <begin position="15"/>
        <end position="337"/>
    </location>
</feature>
<evidence type="ECO:0000313" key="3">
    <source>
        <dbReference type="EMBL" id="UTW11010.1"/>
    </source>
</evidence>
<protein>
    <submittedName>
        <fullName evidence="3">NADP(H)-dependent aldo-keto reductase</fullName>
    </submittedName>
</protein>
<name>A0ABY5HF74_9GAMM</name>
<dbReference type="InterPro" id="IPR023210">
    <property type="entry name" value="NADP_OxRdtase_dom"/>
</dbReference>
<keyword evidence="4" id="KW-1185">Reference proteome</keyword>
<evidence type="ECO:0000256" key="1">
    <source>
        <dbReference type="ARBA" id="ARBA00023002"/>
    </source>
</evidence>
<sequence>MQYKMLGGSDLRVSRIALGTMTFGSQNTEAEAWEQLDYALTQGVNLLDTAEMYPVPTSPDYQGASEAIIGRWMRARGTRDQLVLATKVTGPGDLCSYIRPNVGLSAACIREAIDASLERLQTDYVDLYQLHWPERQSNFFGQLGYVPGDRADDGVPMEETLQALKVLVDEGRVRYVGLSNETAWGTMEFLRLADKLGLPRVVSVQNPYSLLNRSLEVGLAEAMLREQVDLLAYSPLAFGVLSGKYLDGARPDGSRLKLYPNYQRYLTDQGQAATAAYVALAAQAGLDPSQMALAYVNSRPFLGSNIIGASRMDQLRSNIASVDLTLGDDVLAQIEAIHARYTYPCP</sequence>
<accession>A0ABY5HF74</accession>
<dbReference type="InterPro" id="IPR036812">
    <property type="entry name" value="NAD(P)_OxRdtase_dom_sf"/>
</dbReference>
<keyword evidence="1" id="KW-0560">Oxidoreductase</keyword>
<dbReference type="PANTHER" id="PTHR43364:SF4">
    <property type="entry name" value="NAD(P)-LINKED OXIDOREDUCTASE SUPERFAMILY PROTEIN"/>
    <property type="match status" value="1"/>
</dbReference>
<dbReference type="Proteomes" id="UP001058461">
    <property type="component" value="Chromosome"/>
</dbReference>
<organism evidence="3 4">
    <name type="scientific">Marinobacterium rhizophilum</name>
    <dbReference type="NCBI Taxonomy" id="420402"/>
    <lineage>
        <taxon>Bacteria</taxon>
        <taxon>Pseudomonadati</taxon>
        <taxon>Pseudomonadota</taxon>
        <taxon>Gammaproteobacteria</taxon>
        <taxon>Oceanospirillales</taxon>
        <taxon>Oceanospirillaceae</taxon>
        <taxon>Marinobacterium</taxon>
    </lineage>
</organism>
<dbReference type="InterPro" id="IPR020471">
    <property type="entry name" value="AKR"/>
</dbReference>
<dbReference type="Pfam" id="PF00248">
    <property type="entry name" value="Aldo_ket_red"/>
    <property type="match status" value="1"/>
</dbReference>
<dbReference type="PRINTS" id="PR00069">
    <property type="entry name" value="ALDKETRDTASE"/>
</dbReference>